<dbReference type="InterPro" id="IPR006860">
    <property type="entry name" value="FecR"/>
</dbReference>
<dbReference type="Pfam" id="PF04773">
    <property type="entry name" value="FecR"/>
    <property type="match status" value="1"/>
</dbReference>
<organism evidence="2 3">
    <name type="scientific">Paraburkholderia caballeronis</name>
    <dbReference type="NCBI Taxonomy" id="416943"/>
    <lineage>
        <taxon>Bacteria</taxon>
        <taxon>Pseudomonadati</taxon>
        <taxon>Pseudomonadota</taxon>
        <taxon>Betaproteobacteria</taxon>
        <taxon>Burkholderiales</taxon>
        <taxon>Burkholderiaceae</taxon>
        <taxon>Paraburkholderia</taxon>
    </lineage>
</organism>
<protein>
    <submittedName>
        <fullName evidence="2">FecR family protein</fullName>
    </submittedName>
</protein>
<keyword evidence="3" id="KW-1185">Reference proteome</keyword>
<proteinExistence type="predicted"/>
<evidence type="ECO:0000259" key="1">
    <source>
        <dbReference type="Pfam" id="PF04773"/>
    </source>
</evidence>
<dbReference type="PANTHER" id="PTHR30273:SF2">
    <property type="entry name" value="PROTEIN FECR"/>
    <property type="match status" value="1"/>
</dbReference>
<name>A0A1H7LWG1_9BURK</name>
<dbReference type="OrthoDB" id="1100567at2"/>
<dbReference type="PIRSF" id="PIRSF018266">
    <property type="entry name" value="FecR"/>
    <property type="match status" value="1"/>
</dbReference>
<feature type="domain" description="FecR protein" evidence="1">
    <location>
        <begin position="106"/>
        <end position="197"/>
    </location>
</feature>
<accession>A0A1H7LWG1</accession>
<dbReference type="RefSeq" id="WP_143040697.1">
    <property type="nucleotide sequence ID" value="NZ_FNSR01000002.1"/>
</dbReference>
<dbReference type="InterPro" id="IPR012373">
    <property type="entry name" value="Ferrdict_sens_TM"/>
</dbReference>
<dbReference type="GO" id="GO:0016989">
    <property type="term" value="F:sigma factor antagonist activity"/>
    <property type="evidence" value="ECO:0007669"/>
    <property type="project" value="TreeGrafter"/>
</dbReference>
<dbReference type="PANTHER" id="PTHR30273">
    <property type="entry name" value="PERIPLASMIC SIGNAL SENSOR AND SIGMA FACTOR ACTIVATOR FECR-RELATED"/>
    <property type="match status" value="1"/>
</dbReference>
<gene>
    <name evidence="2" type="ORF">SAMN05192542_104518</name>
</gene>
<sequence length="308" mass="33125">MLTVSERAAIEWEARLRGGDADETELAEFAAWHRELDNSRAWAALQERLARLRMDGSAARAAAAAALRVPSEKRRKLLRAGFSTMAVALAGLALKESAHRLGLDADWRSAIGQRQTVQLAGGARMTMDAGTSVYRGSRHADFALRVPVGQVLVSMPARAGNALAVATADGDVWSAGGELNVGRIYRHSVVAVRDGDAELRLARGRVMRVKAGESVAFTRDGARRLAQPFELVSAWTRGLFVADNVTVAEVADVFNRYRVGLIRATGAAATQRISGVFVLNDIDRAVQQVADSAPVELTQIGSYLTVFS</sequence>
<evidence type="ECO:0000313" key="2">
    <source>
        <dbReference type="EMBL" id="SEL03068.1"/>
    </source>
</evidence>
<evidence type="ECO:0000313" key="3">
    <source>
        <dbReference type="Proteomes" id="UP000199120"/>
    </source>
</evidence>
<dbReference type="Proteomes" id="UP000199120">
    <property type="component" value="Unassembled WGS sequence"/>
</dbReference>
<dbReference type="STRING" id="416943.SAMN05445871_3658"/>
<dbReference type="AlphaFoldDB" id="A0A1H7LWG1"/>
<reference evidence="3" key="1">
    <citation type="submission" date="2016-10" db="EMBL/GenBank/DDBJ databases">
        <authorList>
            <person name="Varghese N."/>
            <person name="Submissions S."/>
        </authorList>
    </citation>
    <scope>NUCLEOTIDE SEQUENCE [LARGE SCALE GENOMIC DNA]</scope>
    <source>
        <strain evidence="3">LMG 26416</strain>
    </source>
</reference>
<dbReference type="EMBL" id="FOAJ01000004">
    <property type="protein sequence ID" value="SEL03068.1"/>
    <property type="molecule type" value="Genomic_DNA"/>
</dbReference>